<feature type="signal peptide" evidence="1">
    <location>
        <begin position="1"/>
        <end position="18"/>
    </location>
</feature>
<proteinExistence type="predicted"/>
<evidence type="ECO:0000313" key="2">
    <source>
        <dbReference type="EMBL" id="JAS19854.1"/>
    </source>
</evidence>
<evidence type="ECO:0000256" key="1">
    <source>
        <dbReference type="SAM" id="SignalP"/>
    </source>
</evidence>
<gene>
    <name evidence="2" type="ORF">g.6055</name>
</gene>
<sequence length="336" mass="38118">MIKFCFVFLALAVVSTVAFNTRFILDETQDKLSGNQDQFDDNITVEDESSHIQDIFLTLGNQFLNHLKNIQTLPNPSEIIKRLNETVMEINKTAQVIRLTAEYINISANYILSTINNKGYSDLNKTKESIDAISKILINTLVNHINSTINDIQNKSKLKLITGEGMLFSISYHLVNAFQEMTNMTLNIAGMKNDSQTVEAQFETTEKDMLTNTDNKFADTLDTAEVFSPVEFKSDKNLPIDTIEVFSPVVEIKPENTKNIPFYYLTSWTECNSLIRPVCAVDLKIKKYIIFLNDCRRIAHNQMHGTNYTVYSMDVCTVLFLKKPGFNAQVASMNGI</sequence>
<accession>A0A1B6D2D3</accession>
<name>A0A1B6D2D3_9HEMI</name>
<evidence type="ECO:0008006" key="3">
    <source>
        <dbReference type="Google" id="ProtNLM"/>
    </source>
</evidence>
<keyword evidence="1" id="KW-0732">Signal</keyword>
<reference evidence="2" key="1">
    <citation type="submission" date="2015-12" db="EMBL/GenBank/DDBJ databases">
        <title>De novo transcriptome assembly of four potential Pierce s Disease insect vectors from Arizona vineyards.</title>
        <authorList>
            <person name="Tassone E.E."/>
        </authorList>
    </citation>
    <scope>NUCLEOTIDE SEQUENCE</scope>
</reference>
<protein>
    <recommendedName>
        <fullName evidence="3">Kazal-like domain-containing protein</fullName>
    </recommendedName>
</protein>
<dbReference type="EMBL" id="GEDC01017444">
    <property type="protein sequence ID" value="JAS19854.1"/>
    <property type="molecule type" value="Transcribed_RNA"/>
</dbReference>
<dbReference type="AlphaFoldDB" id="A0A1B6D2D3"/>
<organism evidence="2">
    <name type="scientific">Clastoptera arizonana</name>
    <name type="common">Arizona spittle bug</name>
    <dbReference type="NCBI Taxonomy" id="38151"/>
    <lineage>
        <taxon>Eukaryota</taxon>
        <taxon>Metazoa</taxon>
        <taxon>Ecdysozoa</taxon>
        <taxon>Arthropoda</taxon>
        <taxon>Hexapoda</taxon>
        <taxon>Insecta</taxon>
        <taxon>Pterygota</taxon>
        <taxon>Neoptera</taxon>
        <taxon>Paraneoptera</taxon>
        <taxon>Hemiptera</taxon>
        <taxon>Auchenorrhyncha</taxon>
        <taxon>Cercopoidea</taxon>
        <taxon>Clastopteridae</taxon>
        <taxon>Clastoptera</taxon>
    </lineage>
</organism>
<feature type="chain" id="PRO_5008580872" description="Kazal-like domain-containing protein" evidence="1">
    <location>
        <begin position="19"/>
        <end position="336"/>
    </location>
</feature>